<sequence length="829" mass="92637">MTNHNPSSLGQDIDGVLVAEHDKPLRPKTLLDLPVEILNAILRELNHTNDLTSLALCHSTLHALTIPFIYSRFDIVWPDNATGPEPRAGVDALTYGLSTLVMAEEVFANRRGQSMEQRVKRRRGNHFASFTKKFSLGNGPSGWVQDYLITKEGGKMLGTLVALAVARMRSLESFTWDMPTGVLSDVWDALSSLADHEDDKPCRLERVAVRWHDNYAEPRSPPIHVPHQQGDAPPRLSALNHVENPSFSILPALKSISVLDIDEVQYLDELSVLIHRSVDKLRELRIGIANLAKHREFNYVWEGDGVQQVDRANPVMSCITIGEKRLGGVLGILTGMIFDLHSVESRRSNRLRRRSHVTIGTSQISSNPDSTLDTSVAISDSGLPSFGTVAAASTTDVLSELGVDDETLTSVEHIQATSKTATSDSVTHENSSTTIEHSSISLPHRFKDPSETQDKSSSQGNNDQPSGPTKKLQLDALELEDVPLSIPVMLNVIDWSVLTTLTLLRCYNHELLWKALRRQFAPVPSPNTPKYVTGMADPTSRLPIRHSGSEKMYKLNLKHISTDTVSSSMISFIKETLRPNSLESVFFLHTSTNPASVSLDAIFNGVIRRHRTSLSKLLVESGERLNEELPGASVFWRQWMFSREIIRFLAKMPSLRELGAALDFRDWHFFLQHLPALPRLRSLYIPYLVNHSQANLPDTRELALQIVDIAALRPELGICYLGIMKKCFEILEQRPGSRRTDNNRIGVGDSSGSEDEDDDDDVLIDEDEDDDGHDDDDDSGDTGSDTTDSFEDSELDMSENERESPSLRLREILYYDDKVVVFKARHARL</sequence>
<protein>
    <recommendedName>
        <fullName evidence="4">F-box domain-containing protein</fullName>
    </recommendedName>
</protein>
<reference evidence="2 3" key="1">
    <citation type="submission" date="2023-11" db="EMBL/GenBank/DDBJ databases">
        <title>Draft genome sequence and annotation of the polyextremotolerant black yeast-like fungus Aureobasidium pullulans NRRL 62042.</title>
        <authorList>
            <person name="Dielentheis-Frenken M.R.E."/>
            <person name="Wibberg D."/>
            <person name="Blank L.M."/>
            <person name="Tiso T."/>
        </authorList>
    </citation>
    <scope>NUCLEOTIDE SEQUENCE [LARGE SCALE GENOMIC DNA]</scope>
    <source>
        <strain evidence="2 3">NRRL 62042</strain>
    </source>
</reference>
<comment type="caution">
    <text evidence="2">The sequence shown here is derived from an EMBL/GenBank/DDBJ whole genome shotgun (WGS) entry which is preliminary data.</text>
</comment>
<feature type="compositionally biased region" description="Polar residues" evidence="1">
    <location>
        <begin position="455"/>
        <end position="467"/>
    </location>
</feature>
<proteinExistence type="predicted"/>
<dbReference type="Proteomes" id="UP001341245">
    <property type="component" value="Unassembled WGS sequence"/>
</dbReference>
<feature type="region of interest" description="Disordered" evidence="1">
    <location>
        <begin position="415"/>
        <end position="470"/>
    </location>
</feature>
<keyword evidence="3" id="KW-1185">Reference proteome</keyword>
<organism evidence="2 3">
    <name type="scientific">Aureobasidium pullulans</name>
    <name type="common">Black yeast</name>
    <name type="synonym">Pullularia pullulans</name>
    <dbReference type="NCBI Taxonomy" id="5580"/>
    <lineage>
        <taxon>Eukaryota</taxon>
        <taxon>Fungi</taxon>
        <taxon>Dikarya</taxon>
        <taxon>Ascomycota</taxon>
        <taxon>Pezizomycotina</taxon>
        <taxon>Dothideomycetes</taxon>
        <taxon>Dothideomycetidae</taxon>
        <taxon>Dothideales</taxon>
        <taxon>Saccotheciaceae</taxon>
        <taxon>Aureobasidium</taxon>
    </lineage>
</organism>
<feature type="compositionally biased region" description="Polar residues" evidence="1">
    <location>
        <begin position="415"/>
        <end position="441"/>
    </location>
</feature>
<feature type="compositionally biased region" description="Acidic residues" evidence="1">
    <location>
        <begin position="788"/>
        <end position="798"/>
    </location>
</feature>
<name>A0ABR0TI99_AURPU</name>
<evidence type="ECO:0000313" key="2">
    <source>
        <dbReference type="EMBL" id="KAK6003685.1"/>
    </source>
</evidence>
<feature type="region of interest" description="Disordered" evidence="1">
    <location>
        <begin position="737"/>
        <end position="807"/>
    </location>
</feature>
<accession>A0ABR0TI99</accession>
<evidence type="ECO:0000256" key="1">
    <source>
        <dbReference type="SAM" id="MobiDB-lite"/>
    </source>
</evidence>
<gene>
    <name evidence="2" type="ORF">QM012_009456</name>
</gene>
<evidence type="ECO:0000313" key="3">
    <source>
        <dbReference type="Proteomes" id="UP001341245"/>
    </source>
</evidence>
<dbReference type="EMBL" id="JASGXD010000009">
    <property type="protein sequence ID" value="KAK6003685.1"/>
    <property type="molecule type" value="Genomic_DNA"/>
</dbReference>
<evidence type="ECO:0008006" key="4">
    <source>
        <dbReference type="Google" id="ProtNLM"/>
    </source>
</evidence>
<feature type="compositionally biased region" description="Acidic residues" evidence="1">
    <location>
        <begin position="752"/>
        <end position="780"/>
    </location>
</feature>
<feature type="compositionally biased region" description="Basic and acidic residues" evidence="1">
    <location>
        <begin position="445"/>
        <end position="454"/>
    </location>
</feature>